<reference evidence="1" key="2">
    <citation type="submission" date="2025-08" db="UniProtKB">
        <authorList>
            <consortium name="Ensembl"/>
        </authorList>
    </citation>
    <scope>IDENTIFICATION</scope>
</reference>
<keyword evidence="2" id="KW-1185">Reference proteome</keyword>
<organism evidence="1 2">
    <name type="scientific">Echeneis naucrates</name>
    <name type="common">Live sharksucker</name>
    <dbReference type="NCBI Taxonomy" id="173247"/>
    <lineage>
        <taxon>Eukaryota</taxon>
        <taxon>Metazoa</taxon>
        <taxon>Chordata</taxon>
        <taxon>Craniata</taxon>
        <taxon>Vertebrata</taxon>
        <taxon>Euteleostomi</taxon>
        <taxon>Actinopterygii</taxon>
        <taxon>Neopterygii</taxon>
        <taxon>Teleostei</taxon>
        <taxon>Neoteleostei</taxon>
        <taxon>Acanthomorphata</taxon>
        <taxon>Carangaria</taxon>
        <taxon>Carangiformes</taxon>
        <taxon>Echeneidae</taxon>
        <taxon>Echeneis</taxon>
    </lineage>
</organism>
<proteinExistence type="predicted"/>
<dbReference type="AlphaFoldDB" id="A0A665UJR2"/>
<dbReference type="InParanoid" id="A0A665UJR2"/>
<evidence type="ECO:0000313" key="1">
    <source>
        <dbReference type="Ensembl" id="ENSENLP00000019531.1"/>
    </source>
</evidence>
<evidence type="ECO:0000313" key="2">
    <source>
        <dbReference type="Proteomes" id="UP000472264"/>
    </source>
</evidence>
<dbReference type="Proteomes" id="UP000472264">
    <property type="component" value="Chromosome 10"/>
</dbReference>
<reference evidence="1" key="1">
    <citation type="submission" date="2021-04" db="EMBL/GenBank/DDBJ databases">
        <authorList>
            <consortium name="Wellcome Sanger Institute Data Sharing"/>
        </authorList>
    </citation>
    <scope>NUCLEOTIDE SEQUENCE [LARGE SCALE GENOMIC DNA]</scope>
</reference>
<sequence length="56" mass="6342">MRIEAVPDLTGYPPSINNFISCCSSRSNSFLFSNTSSTLLLSTERIKLSFFCRLYL</sequence>
<reference evidence="1" key="3">
    <citation type="submission" date="2025-09" db="UniProtKB">
        <authorList>
            <consortium name="Ensembl"/>
        </authorList>
    </citation>
    <scope>IDENTIFICATION</scope>
</reference>
<name>A0A665UJR2_ECHNA</name>
<dbReference type="Ensembl" id="ENSENLT00000020247.1">
    <property type="protein sequence ID" value="ENSENLP00000019531.1"/>
    <property type="gene ID" value="ENSENLG00000008943.1"/>
</dbReference>
<protein>
    <submittedName>
        <fullName evidence="1">Uncharacterized protein</fullName>
    </submittedName>
</protein>
<accession>A0A665UJR2</accession>